<evidence type="ECO:0000313" key="1">
    <source>
        <dbReference type="EMBL" id="EAY08329.1"/>
    </source>
</evidence>
<dbReference type="InParanoid" id="A2EG53"/>
<dbReference type="AlphaFoldDB" id="A2EG53"/>
<evidence type="ECO:0000313" key="2">
    <source>
        <dbReference type="Proteomes" id="UP000001542"/>
    </source>
</evidence>
<accession>A2EG53</accession>
<dbReference type="VEuPathDB" id="TrichDB:TVAG_352510"/>
<organism evidence="1 2">
    <name type="scientific">Trichomonas vaginalis (strain ATCC PRA-98 / G3)</name>
    <dbReference type="NCBI Taxonomy" id="412133"/>
    <lineage>
        <taxon>Eukaryota</taxon>
        <taxon>Metamonada</taxon>
        <taxon>Parabasalia</taxon>
        <taxon>Trichomonadida</taxon>
        <taxon>Trichomonadidae</taxon>
        <taxon>Trichomonas</taxon>
    </lineage>
</organism>
<dbReference type="EMBL" id="DS113380">
    <property type="protein sequence ID" value="EAY08329.1"/>
    <property type="molecule type" value="Genomic_DNA"/>
</dbReference>
<keyword evidence="2" id="KW-1185">Reference proteome</keyword>
<reference evidence="1" key="2">
    <citation type="journal article" date="2007" name="Science">
        <title>Draft genome sequence of the sexually transmitted pathogen Trichomonas vaginalis.</title>
        <authorList>
            <person name="Carlton J.M."/>
            <person name="Hirt R.P."/>
            <person name="Silva J.C."/>
            <person name="Delcher A.L."/>
            <person name="Schatz M."/>
            <person name="Zhao Q."/>
            <person name="Wortman J.R."/>
            <person name="Bidwell S.L."/>
            <person name="Alsmark U.C.M."/>
            <person name="Besteiro S."/>
            <person name="Sicheritz-Ponten T."/>
            <person name="Noel C.J."/>
            <person name="Dacks J.B."/>
            <person name="Foster P.G."/>
            <person name="Simillion C."/>
            <person name="Van de Peer Y."/>
            <person name="Miranda-Saavedra D."/>
            <person name="Barton G.J."/>
            <person name="Westrop G.D."/>
            <person name="Mueller S."/>
            <person name="Dessi D."/>
            <person name="Fiori P.L."/>
            <person name="Ren Q."/>
            <person name="Paulsen I."/>
            <person name="Zhang H."/>
            <person name="Bastida-Corcuera F.D."/>
            <person name="Simoes-Barbosa A."/>
            <person name="Brown M.T."/>
            <person name="Hayes R.D."/>
            <person name="Mukherjee M."/>
            <person name="Okumura C.Y."/>
            <person name="Schneider R."/>
            <person name="Smith A.J."/>
            <person name="Vanacova S."/>
            <person name="Villalvazo M."/>
            <person name="Haas B.J."/>
            <person name="Pertea M."/>
            <person name="Feldblyum T.V."/>
            <person name="Utterback T.R."/>
            <person name="Shu C.L."/>
            <person name="Osoegawa K."/>
            <person name="de Jong P.J."/>
            <person name="Hrdy I."/>
            <person name="Horvathova L."/>
            <person name="Zubacova Z."/>
            <person name="Dolezal P."/>
            <person name="Malik S.B."/>
            <person name="Logsdon J.M. Jr."/>
            <person name="Henze K."/>
            <person name="Gupta A."/>
            <person name="Wang C.C."/>
            <person name="Dunne R.L."/>
            <person name="Upcroft J.A."/>
            <person name="Upcroft P."/>
            <person name="White O."/>
            <person name="Salzberg S.L."/>
            <person name="Tang P."/>
            <person name="Chiu C.-H."/>
            <person name="Lee Y.-S."/>
            <person name="Embley T.M."/>
            <person name="Coombs G.H."/>
            <person name="Mottram J.C."/>
            <person name="Tachezy J."/>
            <person name="Fraser-Liggett C.M."/>
            <person name="Johnson P.J."/>
        </authorList>
    </citation>
    <scope>NUCLEOTIDE SEQUENCE [LARGE SCALE GENOMIC DNA]</scope>
    <source>
        <strain evidence="1">G3</strain>
    </source>
</reference>
<sequence>MDERQEILINTALESSEVNCSCTECTYSNAILKQQIRKYQALLLTNEVEVFEKELENSSKEEIFLASRDKLVEDIIRKSNNEIYDFETSHEKQITELNYDIFDWDQKNSSLQKHKEQLLSTLSTPIPKFDKKSLSEYSALETRICDLKEEIEKKKTQLKIAPTNLLGFTIVDVVQNENSKTSKRTKK</sequence>
<dbReference type="RefSeq" id="XP_001320552.1">
    <property type="nucleotide sequence ID" value="XM_001320517.1"/>
</dbReference>
<protein>
    <submittedName>
        <fullName evidence="1">Uncharacterized protein</fullName>
    </submittedName>
</protein>
<name>A2EG53_TRIV3</name>
<dbReference type="VEuPathDB" id="TrichDB:TVAGG3_0133370"/>
<dbReference type="Proteomes" id="UP000001542">
    <property type="component" value="Unassembled WGS sequence"/>
</dbReference>
<reference evidence="1" key="1">
    <citation type="submission" date="2006-10" db="EMBL/GenBank/DDBJ databases">
        <authorList>
            <person name="Amadeo P."/>
            <person name="Zhao Q."/>
            <person name="Wortman J."/>
            <person name="Fraser-Liggett C."/>
            <person name="Carlton J."/>
        </authorList>
    </citation>
    <scope>NUCLEOTIDE SEQUENCE</scope>
    <source>
        <strain evidence="1">G3</strain>
    </source>
</reference>
<gene>
    <name evidence="1" type="ORF">TVAG_352510</name>
</gene>
<dbReference type="KEGG" id="tva:4766225"/>
<proteinExistence type="predicted"/>